<feature type="compositionally biased region" description="Pro residues" evidence="1">
    <location>
        <begin position="105"/>
        <end position="114"/>
    </location>
</feature>
<protein>
    <submittedName>
        <fullName evidence="2">Uncharacterized protein</fullName>
    </submittedName>
</protein>
<dbReference type="AlphaFoldDB" id="A0A0F7S155"/>
<organism evidence="2 3">
    <name type="scientific">Sporisorium scitamineum</name>
    <dbReference type="NCBI Taxonomy" id="49012"/>
    <lineage>
        <taxon>Eukaryota</taxon>
        <taxon>Fungi</taxon>
        <taxon>Dikarya</taxon>
        <taxon>Basidiomycota</taxon>
        <taxon>Ustilaginomycotina</taxon>
        <taxon>Ustilaginomycetes</taxon>
        <taxon>Ustilaginales</taxon>
        <taxon>Ustilaginaceae</taxon>
        <taxon>Sporisorium</taxon>
    </lineage>
</organism>
<proteinExistence type="predicted"/>
<feature type="compositionally biased region" description="Polar residues" evidence="1">
    <location>
        <begin position="43"/>
        <end position="68"/>
    </location>
</feature>
<name>A0A0F7S155_9BASI</name>
<feature type="compositionally biased region" description="Gly residues" evidence="1">
    <location>
        <begin position="88"/>
        <end position="104"/>
    </location>
</feature>
<dbReference type="STRING" id="49012.A0A0F7S155"/>
<feature type="compositionally biased region" description="Pro residues" evidence="1">
    <location>
        <begin position="25"/>
        <end position="38"/>
    </location>
</feature>
<gene>
    <name evidence="2" type="primary">SSCI12750.1</name>
</gene>
<evidence type="ECO:0000256" key="1">
    <source>
        <dbReference type="SAM" id="MobiDB-lite"/>
    </source>
</evidence>
<feature type="compositionally biased region" description="Pro residues" evidence="1">
    <location>
        <begin position="147"/>
        <end position="157"/>
    </location>
</feature>
<reference evidence="3" key="1">
    <citation type="submission" date="2014-06" db="EMBL/GenBank/DDBJ databases">
        <authorList>
            <person name="Berkman P.J."/>
        </authorList>
    </citation>
    <scope>NUCLEOTIDE SEQUENCE [LARGE SCALE GENOMIC DNA]</scope>
</reference>
<evidence type="ECO:0000313" key="3">
    <source>
        <dbReference type="Proteomes" id="UP000242770"/>
    </source>
</evidence>
<keyword evidence="3" id="KW-1185">Reference proteome</keyword>
<dbReference type="EMBL" id="CCFA01000656">
    <property type="protein sequence ID" value="CDW96602.1"/>
    <property type="molecule type" value="Genomic_DNA"/>
</dbReference>
<accession>A0A0F7S155</accession>
<evidence type="ECO:0000313" key="2">
    <source>
        <dbReference type="EMBL" id="CDW96602.1"/>
    </source>
</evidence>
<feature type="compositionally biased region" description="Gly residues" evidence="1">
    <location>
        <begin position="184"/>
        <end position="200"/>
    </location>
</feature>
<feature type="region of interest" description="Disordered" evidence="1">
    <location>
        <begin position="1"/>
        <end position="210"/>
    </location>
</feature>
<sequence>MNRHHPYGGYDERPSRGGRGGMRGRPPPHGGMSPPPSSGYPSAQSAYNPSGANMNDPSALYQPQNAYGGSTEFAGGPDRHYQLPMSGGAAGPHRGGMSGRGGPPGSRPPPPPPGQNLNAPPSYGYTPASFEPSPYNAPGPYDQSSAPPAPYGQPPQQGPGYSQDYNPPGSQPGPPPAGYEDQGYSGGSSYGQGFRQGGLPQGSYGLRDRL</sequence>
<dbReference type="Proteomes" id="UP000242770">
    <property type="component" value="Unassembled WGS sequence"/>
</dbReference>